<evidence type="ECO:0000256" key="1">
    <source>
        <dbReference type="ARBA" id="ARBA00006621"/>
    </source>
</evidence>
<comment type="subcellular location">
    <subcellularLocation>
        <location evidence="6">Plastid</location>
        <location evidence="6">Chloroplast</location>
    </subcellularLocation>
</comment>
<comment type="function">
    <text evidence="6 7">Usually encoded in the trnK tRNA gene intron. Probably assists in splicing its own and other chloroplast group II introns.</text>
</comment>
<evidence type="ECO:0000256" key="2">
    <source>
        <dbReference type="ARBA" id="ARBA00022640"/>
    </source>
</evidence>
<evidence type="ECO:0000313" key="10">
    <source>
        <dbReference type="EMBL" id="CFQ34644.1"/>
    </source>
</evidence>
<feature type="domain" description="Maturase MatK N-terminal" evidence="9">
    <location>
        <begin position="14"/>
        <end position="338"/>
    </location>
</feature>
<evidence type="ECO:0000259" key="9">
    <source>
        <dbReference type="Pfam" id="PF01824"/>
    </source>
</evidence>
<evidence type="ECO:0000256" key="3">
    <source>
        <dbReference type="ARBA" id="ARBA00022664"/>
    </source>
</evidence>
<dbReference type="InterPro" id="IPR024937">
    <property type="entry name" value="Domain_X"/>
</dbReference>
<accession>A0A0F7VH36</accession>
<reference evidence="10" key="1">
    <citation type="submission" date="2015-02" db="EMBL/GenBank/DDBJ databases">
        <title>Resolving the backbone phylogeny of mosses: an organellar perspective.</title>
        <authorList>
            <person name="Krug M."/>
            <person name="Goffinet B."/>
            <person name="Testroet P."/>
            <person name="Noben S."/>
            <person name="Mueller K.F."/>
            <person name="Quandt D."/>
        </authorList>
    </citation>
    <scope>NUCLEOTIDE SEQUENCE</scope>
    <source>
        <strain evidence="10">B1390</strain>
    </source>
</reference>
<dbReference type="EMBL" id="LN828308">
    <property type="protein sequence ID" value="CFQ34644.1"/>
    <property type="molecule type" value="Genomic_DNA"/>
</dbReference>
<evidence type="ECO:0000256" key="6">
    <source>
        <dbReference type="HAMAP-Rule" id="MF_01390"/>
    </source>
</evidence>
<dbReference type="PANTHER" id="PTHR34811">
    <property type="entry name" value="MATURASE K"/>
    <property type="match status" value="1"/>
</dbReference>
<gene>
    <name evidence="6 10" type="primary">matK</name>
</gene>
<dbReference type="GO" id="GO:0003723">
    <property type="term" value="F:RNA binding"/>
    <property type="evidence" value="ECO:0007669"/>
    <property type="project" value="UniProtKB-KW"/>
</dbReference>
<evidence type="ECO:0000256" key="4">
    <source>
        <dbReference type="ARBA" id="ARBA00022694"/>
    </source>
</evidence>
<dbReference type="GO" id="GO:0008380">
    <property type="term" value="P:RNA splicing"/>
    <property type="evidence" value="ECO:0007669"/>
    <property type="project" value="UniProtKB-UniRule"/>
</dbReference>
<keyword evidence="2 7" id="KW-0934">Plastid</keyword>
<dbReference type="PANTHER" id="PTHR34811:SF1">
    <property type="entry name" value="MATURASE K"/>
    <property type="match status" value="1"/>
</dbReference>
<evidence type="ECO:0000256" key="5">
    <source>
        <dbReference type="ARBA" id="ARBA00022884"/>
    </source>
</evidence>
<proteinExistence type="inferred from homology"/>
<dbReference type="GO" id="GO:0006397">
    <property type="term" value="P:mRNA processing"/>
    <property type="evidence" value="ECO:0007669"/>
    <property type="project" value="UniProtKB-KW"/>
</dbReference>
<evidence type="ECO:0000259" key="8">
    <source>
        <dbReference type="Pfam" id="PF01348"/>
    </source>
</evidence>
<comment type="similarity">
    <text evidence="1 6">Belongs to the intron maturase 2 family. MatK subfamily.</text>
</comment>
<keyword evidence="7 10" id="KW-0150">Chloroplast</keyword>
<keyword evidence="3 6" id="KW-0507">mRNA processing</keyword>
<dbReference type="InterPro" id="IPR002866">
    <property type="entry name" value="Maturase_MatK"/>
</dbReference>
<organism evidence="10">
    <name type="scientific">Chamaebryum pottioides</name>
    <dbReference type="NCBI Taxonomy" id="130449"/>
    <lineage>
        <taxon>Eukaryota</taxon>
        <taxon>Viridiplantae</taxon>
        <taxon>Streptophyta</taxon>
        <taxon>Embryophyta</taxon>
        <taxon>Bryophyta</taxon>
        <taxon>Bryophytina</taxon>
        <taxon>Bryopsida</taxon>
        <taxon>Funariidae</taxon>
        <taxon>Gigaspermales</taxon>
        <taxon>Gigaspermaceae</taxon>
        <taxon>Chamaebryum</taxon>
    </lineage>
</organism>
<dbReference type="AlphaFoldDB" id="A0A0F7VH36"/>
<dbReference type="HAMAP" id="MF_01390">
    <property type="entry name" value="MatK"/>
    <property type="match status" value="1"/>
</dbReference>
<dbReference type="GO" id="GO:0009507">
    <property type="term" value="C:chloroplast"/>
    <property type="evidence" value="ECO:0007669"/>
    <property type="project" value="UniProtKB-SubCell"/>
</dbReference>
<keyword evidence="5 6" id="KW-0694">RNA-binding</keyword>
<dbReference type="InterPro" id="IPR024942">
    <property type="entry name" value="Maturase_MatK_N"/>
</dbReference>
<evidence type="ECO:0000256" key="7">
    <source>
        <dbReference type="RuleBase" id="RU004226"/>
    </source>
</evidence>
<dbReference type="GO" id="GO:0008033">
    <property type="term" value="P:tRNA processing"/>
    <property type="evidence" value="ECO:0007669"/>
    <property type="project" value="UniProtKB-KW"/>
</dbReference>
<name>A0A0F7VH36_9BRYO</name>
<dbReference type="Pfam" id="PF01348">
    <property type="entry name" value="Intron_maturas2"/>
    <property type="match status" value="1"/>
</dbReference>
<geneLocation type="chloroplast" evidence="10"/>
<dbReference type="Pfam" id="PF01824">
    <property type="entry name" value="MatK_N"/>
    <property type="match status" value="1"/>
</dbReference>
<feature type="domain" description="Domain X" evidence="8">
    <location>
        <begin position="366"/>
        <end position="479"/>
    </location>
</feature>
<protein>
    <recommendedName>
        <fullName evidence="6">Maturase K</fullName>
    </recommendedName>
    <alternativeName>
        <fullName evidence="6">Intron maturase</fullName>
    </alternativeName>
</protein>
<keyword evidence="4 6" id="KW-0819">tRNA processing</keyword>
<sequence length="515" mass="62343">MGTIAEVLSEIEELKENREKIVWQRRFLYPLLFQDDFYAIAYNRSLNKINLKKIENSNLNGHFSFLTIKRLVDRIRREESIEELNKNCNKFFDVNYNNHFYSEAIREGFAIILEIFFSVQSKKKIRKEFNEWTNYQSIHSVFPFIEDNFLHSNYVLNTKIPYFLHPELLIRILRRRIQDASFLHLLRLIFHKKKMLIILNTNSFLSQKEMTRLSIFLWHSYIRELEFFLVNQWKNLNYSKSLSYLALLDQKHCIKKIQHVIEPLWVKLQFFLFYKKKASFHYVRYENNCIIAIKGSNYLAEKWNFFLNKFRQYYFYYLFKSPRISIKEIYKNCFSFLGYLFNIQTKSIMVRPKMVNDLPKINIAKKELYSITPISSLIESLAREKFCDTLGHPISKLAWTTLTDDEIFNRFDQIWRNFFHYYSGCRNKKNLYQVQYILRFSCAKTLACKPKSSIRYVWKKHGSNFFAKSFFFKKKELIGLKFFKLYPSIKKIWYLDIVQINSLAKSLQKKNASSK</sequence>